<name>A0A7X3LS70_9HYPH</name>
<keyword evidence="1" id="KW-1133">Transmembrane helix</keyword>
<proteinExistence type="predicted"/>
<keyword evidence="1" id="KW-0472">Membrane</keyword>
<accession>A0A7X3LS70</accession>
<keyword evidence="1" id="KW-0812">Transmembrane</keyword>
<sequence length="84" mass="8909">MDIAGVIVGAIIGIVIGIVILLILGLILQWLWNTTLPDVLGVKEISTVQAIKLIFIAAILFGGHRVITVEAPPEHTAQQTETAS</sequence>
<feature type="transmembrane region" description="Helical" evidence="1">
    <location>
        <begin position="7"/>
        <end position="32"/>
    </location>
</feature>
<comment type="caution">
    <text evidence="2">The sequence shown here is derived from an EMBL/GenBank/DDBJ whole genome shotgun (WGS) entry which is preliminary data.</text>
</comment>
<organism evidence="2 3">
    <name type="scientific">Stappia sediminis</name>
    <dbReference type="NCBI Taxonomy" id="2692190"/>
    <lineage>
        <taxon>Bacteria</taxon>
        <taxon>Pseudomonadati</taxon>
        <taxon>Pseudomonadota</taxon>
        <taxon>Alphaproteobacteria</taxon>
        <taxon>Hyphomicrobiales</taxon>
        <taxon>Stappiaceae</taxon>
        <taxon>Stappia</taxon>
    </lineage>
</organism>
<dbReference type="EMBL" id="WUMV01000002">
    <property type="protein sequence ID" value="MXN64098.1"/>
    <property type="molecule type" value="Genomic_DNA"/>
</dbReference>
<evidence type="ECO:0000256" key="1">
    <source>
        <dbReference type="SAM" id="Phobius"/>
    </source>
</evidence>
<gene>
    <name evidence="2" type="ORF">GR183_04220</name>
</gene>
<dbReference type="Proteomes" id="UP000433101">
    <property type="component" value="Unassembled WGS sequence"/>
</dbReference>
<dbReference type="AlphaFoldDB" id="A0A7X3LS70"/>
<dbReference type="RefSeq" id="WP_160774357.1">
    <property type="nucleotide sequence ID" value="NZ_WUMV01000002.1"/>
</dbReference>
<keyword evidence="3" id="KW-1185">Reference proteome</keyword>
<reference evidence="2 3" key="1">
    <citation type="submission" date="2019-12" db="EMBL/GenBank/DDBJ databases">
        <authorList>
            <person name="Li M."/>
        </authorList>
    </citation>
    <scope>NUCLEOTIDE SEQUENCE [LARGE SCALE GENOMIC DNA]</scope>
    <source>
        <strain evidence="2 3">GBMRC 2046</strain>
    </source>
</reference>
<feature type="transmembrane region" description="Helical" evidence="1">
    <location>
        <begin position="44"/>
        <end position="63"/>
    </location>
</feature>
<protein>
    <submittedName>
        <fullName evidence="2">Uncharacterized protein</fullName>
    </submittedName>
</protein>
<evidence type="ECO:0000313" key="2">
    <source>
        <dbReference type="EMBL" id="MXN64098.1"/>
    </source>
</evidence>
<evidence type="ECO:0000313" key="3">
    <source>
        <dbReference type="Proteomes" id="UP000433101"/>
    </source>
</evidence>